<dbReference type="VEuPathDB" id="TriTrypDB:TvY486_0705410"/>
<feature type="region of interest" description="Disordered" evidence="1">
    <location>
        <begin position="281"/>
        <end position="311"/>
    </location>
</feature>
<feature type="non-terminal residue" evidence="2">
    <location>
        <position position="443"/>
    </location>
</feature>
<dbReference type="EMBL" id="HE573023">
    <property type="protein sequence ID" value="CCC49216.1"/>
    <property type="molecule type" value="Genomic_DNA"/>
</dbReference>
<feature type="compositionally biased region" description="Polar residues" evidence="1">
    <location>
        <begin position="281"/>
        <end position="291"/>
    </location>
</feature>
<evidence type="ECO:0000313" key="2">
    <source>
        <dbReference type="EMBL" id="CCC49216.1"/>
    </source>
</evidence>
<organism evidence="2">
    <name type="scientific">Trypanosoma vivax (strain Y486)</name>
    <dbReference type="NCBI Taxonomy" id="1055687"/>
    <lineage>
        <taxon>Eukaryota</taxon>
        <taxon>Discoba</taxon>
        <taxon>Euglenozoa</taxon>
        <taxon>Kinetoplastea</taxon>
        <taxon>Metakinetoplastina</taxon>
        <taxon>Trypanosomatida</taxon>
        <taxon>Trypanosomatidae</taxon>
        <taxon>Trypanosoma</taxon>
        <taxon>Duttonella</taxon>
    </lineage>
</organism>
<feature type="compositionally biased region" description="Gly residues" evidence="1">
    <location>
        <begin position="296"/>
        <end position="305"/>
    </location>
</feature>
<dbReference type="AlphaFoldDB" id="G0TZ13"/>
<feature type="region of interest" description="Disordered" evidence="1">
    <location>
        <begin position="25"/>
        <end position="45"/>
    </location>
</feature>
<evidence type="ECO:0000256" key="1">
    <source>
        <dbReference type="SAM" id="MobiDB-lite"/>
    </source>
</evidence>
<accession>G0TZ13</accession>
<name>G0TZ13_TRYVY</name>
<sequence>MTISPLALLWVRAHLNRRGLRCDLKDERKPPGTRVGTGSSGVRATVRADGTPWPHAEAVYSHDDLLLAIGHRFIAQSAGKSAAAMTDKKSAKKTHNNPSDYLAGSGRLAPHLAAATVAKLVDSHSWGPASSKGSMQALLLIHHVATPCVQFALRYSSVQIPPNTTDKGLSASNAVLPSQHIPFSWSSTEAAGHLAIVFKSGAVQRRLRSRLWKLVDRDHKKILSSALGLVGSVDWGVLASTEAGGDAGVVHVSEADVKLLFSVPADMVQLASQAIKSLAPSTEPQCTTHQMLSGDPDGGAPGNGVNGQYPRATRSDHVDLCSDSQFAYEASSKWLVDTLTRNRYEMIHRVLLDAGDESAGCHDVPPLVAFMRQFTALLVEMSRVRMAVSVLLQFEVLARRYMLLDKYEGDRQRYQTLAAAAARDLCALALSGGSRALETPQLR</sequence>
<gene>
    <name evidence="2" type="ORF">TVY486_0705410</name>
</gene>
<protein>
    <submittedName>
        <fullName evidence="2">Uncharacterized protein</fullName>
    </submittedName>
</protein>
<reference evidence="2" key="1">
    <citation type="journal article" date="2012" name="Proc. Natl. Acad. Sci. U.S.A.">
        <title>Antigenic diversity is generated by distinct evolutionary mechanisms in African trypanosome species.</title>
        <authorList>
            <person name="Jackson A.P."/>
            <person name="Berry A."/>
            <person name="Aslett M."/>
            <person name="Allison H.C."/>
            <person name="Burton P."/>
            <person name="Vavrova-Anderson J."/>
            <person name="Brown R."/>
            <person name="Browne H."/>
            <person name="Corton N."/>
            <person name="Hauser H."/>
            <person name="Gamble J."/>
            <person name="Gilderthorp R."/>
            <person name="Marcello L."/>
            <person name="McQuillan J."/>
            <person name="Otto T.D."/>
            <person name="Quail M.A."/>
            <person name="Sanders M.J."/>
            <person name="van Tonder A."/>
            <person name="Ginger M.L."/>
            <person name="Field M.C."/>
            <person name="Barry J.D."/>
            <person name="Hertz-Fowler C."/>
            <person name="Berriman M."/>
        </authorList>
    </citation>
    <scope>NUCLEOTIDE SEQUENCE</scope>
    <source>
        <strain evidence="2">Y486</strain>
    </source>
</reference>
<proteinExistence type="predicted"/>